<evidence type="ECO:0000313" key="1">
    <source>
        <dbReference type="EMBL" id="CAH2251663.1"/>
    </source>
</evidence>
<dbReference type="EMBL" id="CAKXAJ010026029">
    <property type="protein sequence ID" value="CAH2251663.1"/>
    <property type="molecule type" value="Genomic_DNA"/>
</dbReference>
<evidence type="ECO:0000313" key="2">
    <source>
        <dbReference type="Proteomes" id="UP000838756"/>
    </source>
</evidence>
<proteinExistence type="predicted"/>
<accession>A0A8S4S950</accession>
<sequence>MGAEPRERWQTQPRLSQLMSGQTTLFPSPTIPHKAPVAERVEEKHPPAPAFNRRRRRSTTYVVHPVPHQSPTWMGYKLSDASGN</sequence>
<protein>
    <submittedName>
        <fullName evidence="1">Jg2312 protein</fullName>
    </submittedName>
</protein>
<dbReference type="Proteomes" id="UP000838756">
    <property type="component" value="Unassembled WGS sequence"/>
</dbReference>
<gene>
    <name evidence="1" type="primary">jg2312</name>
    <name evidence="1" type="ORF">PAEG_LOCUS22256</name>
</gene>
<name>A0A8S4S950_9NEOP</name>
<comment type="caution">
    <text evidence="1">The sequence shown here is derived from an EMBL/GenBank/DDBJ whole genome shotgun (WGS) entry which is preliminary data.</text>
</comment>
<organism evidence="1 2">
    <name type="scientific">Pararge aegeria aegeria</name>
    <dbReference type="NCBI Taxonomy" id="348720"/>
    <lineage>
        <taxon>Eukaryota</taxon>
        <taxon>Metazoa</taxon>
        <taxon>Ecdysozoa</taxon>
        <taxon>Arthropoda</taxon>
        <taxon>Hexapoda</taxon>
        <taxon>Insecta</taxon>
        <taxon>Pterygota</taxon>
        <taxon>Neoptera</taxon>
        <taxon>Endopterygota</taxon>
        <taxon>Lepidoptera</taxon>
        <taxon>Glossata</taxon>
        <taxon>Ditrysia</taxon>
        <taxon>Papilionoidea</taxon>
        <taxon>Nymphalidae</taxon>
        <taxon>Satyrinae</taxon>
        <taxon>Satyrini</taxon>
        <taxon>Parargina</taxon>
        <taxon>Pararge</taxon>
    </lineage>
</organism>
<dbReference type="AlphaFoldDB" id="A0A8S4S950"/>
<keyword evidence="2" id="KW-1185">Reference proteome</keyword>
<reference evidence="1" key="1">
    <citation type="submission" date="2022-03" db="EMBL/GenBank/DDBJ databases">
        <authorList>
            <person name="Lindestad O."/>
        </authorList>
    </citation>
    <scope>NUCLEOTIDE SEQUENCE</scope>
</reference>